<dbReference type="PROSITE" id="PS51233">
    <property type="entry name" value="VWFD"/>
    <property type="match status" value="4"/>
</dbReference>
<feature type="compositionally biased region" description="Low complexity" evidence="7">
    <location>
        <begin position="1739"/>
        <end position="1753"/>
    </location>
</feature>
<evidence type="ECO:0000259" key="10">
    <source>
        <dbReference type="PROSITE" id="PS51233"/>
    </source>
</evidence>
<dbReference type="InterPro" id="IPR036084">
    <property type="entry name" value="Ser_inhib-like_sf"/>
</dbReference>
<evidence type="ECO:0000256" key="3">
    <source>
        <dbReference type="ARBA" id="ARBA00022737"/>
    </source>
</evidence>
<dbReference type="InterPro" id="IPR006207">
    <property type="entry name" value="Cys_knot_C"/>
</dbReference>
<keyword evidence="12" id="KW-1185">Reference proteome</keyword>
<keyword evidence="5" id="KW-0325">Glycoprotein</keyword>
<dbReference type="Pfam" id="PF25962">
    <property type="entry name" value="TIL_OTOGL_Mucin"/>
    <property type="match status" value="1"/>
</dbReference>
<dbReference type="InterPro" id="IPR050780">
    <property type="entry name" value="Mucin_vWF_Thrombospondin_sf"/>
</dbReference>
<dbReference type="Pfam" id="PF01826">
    <property type="entry name" value="TIL"/>
    <property type="match status" value="3"/>
</dbReference>
<dbReference type="Pfam" id="PF00094">
    <property type="entry name" value="VWD"/>
    <property type="match status" value="4"/>
</dbReference>
<evidence type="ECO:0000256" key="6">
    <source>
        <dbReference type="PROSITE-ProRule" id="PRU00039"/>
    </source>
</evidence>
<keyword evidence="2" id="KW-0964">Secreted</keyword>
<evidence type="ECO:0000259" key="8">
    <source>
        <dbReference type="PROSITE" id="PS01225"/>
    </source>
</evidence>
<comment type="subcellular location">
    <subcellularLocation>
        <location evidence="1">Secreted</location>
    </subcellularLocation>
</comment>
<dbReference type="GeneTree" id="ENSGT00940000156076"/>
<dbReference type="SUPFAM" id="SSF57567">
    <property type="entry name" value="Serine protease inhibitors"/>
    <property type="match status" value="4"/>
</dbReference>
<dbReference type="SMART" id="SM00214">
    <property type="entry name" value="VWC"/>
    <property type="match status" value="4"/>
</dbReference>
<dbReference type="Ensembl" id="ENSECRT00000027741.1">
    <property type="protein sequence ID" value="ENSECRP00000027168.1"/>
    <property type="gene ID" value="ENSECRG00000018294.1"/>
</dbReference>
<dbReference type="FunFam" id="2.10.25.10:FF:000674">
    <property type="entry name" value="Mucin-2"/>
    <property type="match status" value="1"/>
</dbReference>
<evidence type="ECO:0000256" key="2">
    <source>
        <dbReference type="ARBA" id="ARBA00022525"/>
    </source>
</evidence>
<dbReference type="PROSITE" id="PS50184">
    <property type="entry name" value="VWFC_2"/>
    <property type="match status" value="1"/>
</dbReference>
<evidence type="ECO:0000256" key="5">
    <source>
        <dbReference type="ARBA" id="ARBA00023180"/>
    </source>
</evidence>
<dbReference type="PANTHER" id="PTHR11339:SF371">
    <property type="entry name" value="MUCIN-2"/>
    <property type="match status" value="1"/>
</dbReference>
<dbReference type="InterPro" id="IPR014853">
    <property type="entry name" value="VWF/SSPO/ZAN-like_Cys-rich_dom"/>
</dbReference>
<accession>A0A8C4T6V7</accession>
<dbReference type="SMART" id="SM00832">
    <property type="entry name" value="C8"/>
    <property type="match status" value="4"/>
</dbReference>
<dbReference type="PROSITE" id="PS01208">
    <property type="entry name" value="VWFC_1"/>
    <property type="match status" value="1"/>
</dbReference>
<reference evidence="11" key="1">
    <citation type="submission" date="2021-06" db="EMBL/GenBank/DDBJ databases">
        <authorList>
            <consortium name="Wellcome Sanger Institute Data Sharing"/>
        </authorList>
    </citation>
    <scope>NUCLEOTIDE SEQUENCE [LARGE SCALE GENOMIC DNA]</scope>
</reference>
<dbReference type="InterPro" id="IPR058753">
    <property type="entry name" value="TIL_OTOGL_Mucin"/>
</dbReference>
<dbReference type="Pfam" id="PF08742">
    <property type="entry name" value="C8"/>
    <property type="match status" value="4"/>
</dbReference>
<feature type="domain" description="VWFD" evidence="10">
    <location>
        <begin position="365"/>
        <end position="531"/>
    </location>
</feature>
<comment type="caution">
    <text evidence="6">Lacks conserved residue(s) required for the propagation of feature annotation.</text>
</comment>
<dbReference type="InterPro" id="IPR001846">
    <property type="entry name" value="VWF_type-D"/>
</dbReference>
<evidence type="ECO:0000313" key="11">
    <source>
        <dbReference type="Ensembl" id="ENSECRP00000027168.1"/>
    </source>
</evidence>
<feature type="domain" description="VWFD" evidence="10">
    <location>
        <begin position="815"/>
        <end position="985"/>
    </location>
</feature>
<dbReference type="Proteomes" id="UP000694620">
    <property type="component" value="Chromosome 2"/>
</dbReference>
<dbReference type="GO" id="GO:0005615">
    <property type="term" value="C:extracellular space"/>
    <property type="evidence" value="ECO:0007669"/>
    <property type="project" value="TreeGrafter"/>
</dbReference>
<evidence type="ECO:0000256" key="4">
    <source>
        <dbReference type="ARBA" id="ARBA00023157"/>
    </source>
</evidence>
<feature type="compositionally biased region" description="Low complexity" evidence="7">
    <location>
        <begin position="1711"/>
        <end position="1727"/>
    </location>
</feature>
<evidence type="ECO:0000256" key="7">
    <source>
        <dbReference type="SAM" id="MobiDB-lite"/>
    </source>
</evidence>
<organism evidence="11 12">
    <name type="scientific">Erpetoichthys calabaricus</name>
    <name type="common">Rope fish</name>
    <name type="synonym">Calamoichthys calabaricus</name>
    <dbReference type="NCBI Taxonomy" id="27687"/>
    <lineage>
        <taxon>Eukaryota</taxon>
        <taxon>Metazoa</taxon>
        <taxon>Chordata</taxon>
        <taxon>Craniata</taxon>
        <taxon>Vertebrata</taxon>
        <taxon>Euteleostomi</taxon>
        <taxon>Actinopterygii</taxon>
        <taxon>Polypteriformes</taxon>
        <taxon>Polypteridae</taxon>
        <taxon>Erpetoichthys</taxon>
    </lineage>
</organism>
<evidence type="ECO:0000259" key="9">
    <source>
        <dbReference type="PROSITE" id="PS50184"/>
    </source>
</evidence>
<reference evidence="11" key="3">
    <citation type="submission" date="2025-09" db="UniProtKB">
        <authorList>
            <consortium name="Ensembl"/>
        </authorList>
    </citation>
    <scope>IDENTIFICATION</scope>
</reference>
<proteinExistence type="predicted"/>
<dbReference type="SMART" id="SM00041">
    <property type="entry name" value="CT"/>
    <property type="match status" value="1"/>
</dbReference>
<evidence type="ECO:0000256" key="1">
    <source>
        <dbReference type="ARBA" id="ARBA00004613"/>
    </source>
</evidence>
<feature type="domain" description="VWFC" evidence="9">
    <location>
        <begin position="1518"/>
        <end position="1595"/>
    </location>
</feature>
<feature type="compositionally biased region" description="Polar residues" evidence="7">
    <location>
        <begin position="1686"/>
        <end position="1710"/>
    </location>
</feature>
<keyword evidence="4" id="KW-1015">Disulfide bond</keyword>
<dbReference type="PANTHER" id="PTHR11339">
    <property type="entry name" value="EXTRACELLULAR MATRIX GLYCOPROTEIN RELATED"/>
    <property type="match status" value="1"/>
</dbReference>
<feature type="compositionally biased region" description="Polar residues" evidence="7">
    <location>
        <begin position="1728"/>
        <end position="1738"/>
    </location>
</feature>
<keyword evidence="3" id="KW-0677">Repeat</keyword>
<evidence type="ECO:0000313" key="12">
    <source>
        <dbReference type="Proteomes" id="UP000694620"/>
    </source>
</evidence>
<dbReference type="SMART" id="SM00215">
    <property type="entry name" value="VWC_out"/>
    <property type="match status" value="2"/>
</dbReference>
<protein>
    <submittedName>
        <fullName evidence="11">Uncharacterized protein</fullName>
    </submittedName>
</protein>
<name>A0A8C4T6V7_ERPCA</name>
<sequence>PTENHFSAFFIFCSELVFTISNQRVTLSFDCTMCQKTIFPFNVSARSPAQNNKVCSIWGNFHIKMYDGEVYQFPGTCNYVLTSHCGSNYEDFNIQIRKNVVNEQPKIIHVTMKLDGTVVTVSGDTISVDDKQLLCYDNMILHIKDELYYKSELCINFLFIPPGIKVTPIEFGNLQKFDGPKETCQDVLPQPASKNQPICEQILSSPVFASCNALLSITSFVQACVIDMVDCGKNKTSSCLCHTVSEYSRQCANAGGHPQNWRTAEFCTKKCPQNLIHSECGSPCINTCSHPVQNQLCIKNCSDGCFCPPGMVLDDITKKGCIPLTKCSCTHNGQVYHSGQSYSSNCRSCTCSGGLWTCKDLDCPGTCAVEGGSHITSFDGTQFTFHGDCTYLLSKDHVDNRFAILSEIVKCGQSNTETCLKSVTLSLPTTNTVKFLSSEHTFFSFLGNFTAFNPSTFHMIIDTTFGLQLQIQLSPLMQVYVTIDASYKSNTCGLCGNFNNVQTDDFNTASGVTEGTASAFANTWKTMATCPDVLDSYDDPCSQSVENEQFAKRWCSLLSDPSGPFSPCHSVIVSTSYEKNCMYDICTYEQSEDSMCAAVSSYVRACAAKGVFLTGWRSTICTNYSTSCPKTMTYSYRMTSCDHTCRSLSEPDFTCSVQFVPVDGCGCKQGTYMNQNGECVHESECPCYNKGSNTQPNNKKNSSLCLKFTFFLTVVCKQPMTYLNCSTLPLGSPGAECQKSCQTLHMECYSKGCVSGCVCPTGLVSNGHGKCILASQCPCIHNGITYKPGEKMKVGCNTCTCKDQKWQCTNLQCHGSCVIQGEGHHLTFDGKRFSFSGNCEYTVAQDYCGINSNNGTFRVITENIPCGSTGTTCSKAIKLFLGKDELRLSEGQYELMKRDVGVDMPYKIMHMGIYVVIETKTGLILMWDKKTSVHIKLSASFKGNVCGLCGNYDGNANNDFTTRSQSLVVNAMEFGNGWKVSPNCPDAKVPKDPCTSNPYRRSWALKQCSIIKSKVFAACHPQVDPTPYFDACVYDSCACDSGGDCECFCTSVAAYAAACNEANVCVSWRTPNLCPLFCDYYNGPDQCEWHYKPCGVPCMRTCRNPSGTCSSQIPGLEGCYPKCPPRKPFFDEDSMKCVARKDCGCYDKQDHHYQIGEKMPTSNINETWMLDKCTKATCKGLDQIQVTPVQCKPVQPLTCVNGRPARKIYDSSGCCYRYECECVCTTWGYQHHMTFDGTCYQYSSNCTRVLVEEITKNDHFLINVDDGDCFKKNQDSCTRSLWIFYQVILTLMFTSFEQVYFNGNLVSRNIVKNGFKIYSTGISIHVTILDINIHIAYDRMIAVITLPYKRFFNNTQGLCGTCTNLQNDDCRLANGKIESSCVDMAEHWTTPNQIGYTKPLFSENLKSKFYWRSSQSHVVFLSIFAECHNLLPSEPYYAACVVDSCQMNKVNPECSSLQNYAAMCADLGVCIDWRNHTNGKCGLCQKDIKETNVYEGCFCPEGKTLFNSQSDICVSSCGKCLQISLPLICSVLFLQPNEIWQSNCHQCVCDKDSLSVQCKPMECPKLLAVSCDKEGQVAKSEPMANNSCCSITKCGKCCSQMNALFSPSRTLTRIAFVKIPKSFEKLEKECILVCHCFLYYILFYFFTQGFTYQDVPGQCCGKCVQVACIFPMPIISNNITNSYYTPSANSGSPRGSTSNPNENSSAGGNVTPNGNTGKSTGSNSSPNRTNDYTDSPIHNNGNGTPTGNNGLPTSKEANIIGHKCSCCQEMKTSLKNVSLNCTNGTTISHTYIYVEQCGCKDTRCEVKDHA</sequence>
<dbReference type="PROSITE" id="PS01185">
    <property type="entry name" value="CTCK_1"/>
    <property type="match status" value="1"/>
</dbReference>
<feature type="domain" description="VWFD" evidence="10">
    <location>
        <begin position="1222"/>
        <end position="1399"/>
    </location>
</feature>
<dbReference type="SMART" id="SM00216">
    <property type="entry name" value="VWD"/>
    <property type="match status" value="4"/>
</dbReference>
<dbReference type="Gene3D" id="2.10.25.10">
    <property type="entry name" value="Laminin"/>
    <property type="match status" value="3"/>
</dbReference>
<feature type="region of interest" description="Disordered" evidence="7">
    <location>
        <begin position="1686"/>
        <end position="1754"/>
    </location>
</feature>
<reference evidence="11" key="2">
    <citation type="submission" date="2025-08" db="UniProtKB">
        <authorList>
            <consortium name="Ensembl"/>
        </authorList>
    </citation>
    <scope>IDENTIFICATION</scope>
</reference>
<feature type="domain" description="CTCK" evidence="8">
    <location>
        <begin position="1748"/>
        <end position="1805"/>
    </location>
</feature>
<dbReference type="PROSITE" id="PS01225">
    <property type="entry name" value="CTCK_2"/>
    <property type="match status" value="1"/>
</dbReference>
<dbReference type="InterPro" id="IPR002919">
    <property type="entry name" value="TIL_dom"/>
</dbReference>
<dbReference type="GO" id="GO:0031012">
    <property type="term" value="C:extracellular matrix"/>
    <property type="evidence" value="ECO:0007669"/>
    <property type="project" value="TreeGrafter"/>
</dbReference>
<feature type="domain" description="VWFD" evidence="10">
    <location>
        <begin position="53"/>
        <end position="240"/>
    </location>
</feature>
<dbReference type="CDD" id="cd19941">
    <property type="entry name" value="TIL"/>
    <property type="match status" value="3"/>
</dbReference>
<dbReference type="InterPro" id="IPR001007">
    <property type="entry name" value="VWF_dom"/>
</dbReference>